<evidence type="ECO:0000313" key="3">
    <source>
        <dbReference type="Proteomes" id="UP000275727"/>
    </source>
</evidence>
<dbReference type="Pfam" id="PF11843">
    <property type="entry name" value="DUF3363"/>
    <property type="match status" value="1"/>
</dbReference>
<reference evidence="2 3" key="1">
    <citation type="submission" date="2018-06" db="EMBL/GenBank/DDBJ databases">
        <title>Complete Genome Sequence of the Microcystin-Degrading Bacterium Sphingosinicella microcystinivorans Strain B-9.</title>
        <authorList>
            <person name="Jin H."/>
            <person name="Nishizawa T."/>
            <person name="Guo Y."/>
            <person name="Nishizawa A."/>
            <person name="Park H."/>
            <person name="Kato H."/>
            <person name="Tsuji K."/>
            <person name="Harada K."/>
        </authorList>
    </citation>
    <scope>NUCLEOTIDE SEQUENCE [LARGE SCALE GENOMIC DNA]</scope>
    <source>
        <strain evidence="2 3">B9</strain>
    </source>
</reference>
<name>A0AAD1D441_SPHMI</name>
<sequence>MAGGDDFELWLGRIGTPPMRSRLSKAASRAGRTAKRGGSRSKFTGARIGRGGGVASVLRTRGPSHRRVVVKARIVKLAKGLSAARAHVRYLERDGTTREGEKGRLYGADSDGVSGKAFLERSAGDRHQFRFIVAPEDGDKYEDLKPLVRRLMTDMEEDLGTKLDWVAVDHFNTGHPHSHVIVRGKDERGHDLIIARDYITHGIRARAEAIVSLDLGPRTEQEIIAAAAREVDAERYTGLDRKLIQARSDDSLVHPGHRDGTEQALRTRRLHKLARLGLAEEVRPGWWRLDENLEQTLRRMGEKGDIIRTMQRQLTAHALVRSPAEQRIHDPSTMETIVGKVVARGLSDEHADRQYLIVDGLGGEVHYVDIGQASTETGHGSIVRIAPTPHGVRDADRTIAEVAAASGGRYNIDLHLKHDARATEDFAEAHVRRLEAMRRKTGGVTREPDGTWIIAEDHIERVQDYEAALARARPVTIEMLSTKPLEQLPGHDGETWLDRELASAKPEALRRGFGAEVRAALRQRLLWLEREGLGHAEGEVFTMKPGALATLRQRELGRVAVQLSSELGLSHTPARTGEHIEGRVARSVMVGDHKYSIIEKSREFALVPWRPVLERGIGKQVSGIVRESGISWTIGRSRGLSIGM</sequence>
<accession>A0AAD1D441</accession>
<feature type="region of interest" description="Disordered" evidence="1">
    <location>
        <begin position="20"/>
        <end position="46"/>
    </location>
</feature>
<dbReference type="NCBIfam" id="NF041267">
    <property type="entry name" value="relax_RlxS"/>
    <property type="match status" value="1"/>
</dbReference>
<evidence type="ECO:0000313" key="2">
    <source>
        <dbReference type="EMBL" id="BBE33426.1"/>
    </source>
</evidence>
<dbReference type="AlphaFoldDB" id="A0AAD1D441"/>
<dbReference type="Proteomes" id="UP000275727">
    <property type="component" value="Chromosome"/>
</dbReference>
<dbReference type="KEGG" id="smic:SmB9_10840"/>
<evidence type="ECO:0000256" key="1">
    <source>
        <dbReference type="SAM" id="MobiDB-lite"/>
    </source>
</evidence>
<proteinExistence type="predicted"/>
<dbReference type="RefSeq" id="WP_126494539.1">
    <property type="nucleotide sequence ID" value="NZ_AP018711.1"/>
</dbReference>
<dbReference type="EMBL" id="AP018711">
    <property type="protein sequence ID" value="BBE33426.1"/>
    <property type="molecule type" value="Genomic_DNA"/>
</dbReference>
<gene>
    <name evidence="2" type="ORF">SmB9_10840</name>
</gene>
<protein>
    <submittedName>
        <fullName evidence="2">Conjugal transfer protein TraI</fullName>
    </submittedName>
</protein>
<dbReference type="InterPro" id="IPR021795">
    <property type="entry name" value="DUF3363"/>
</dbReference>
<organism evidence="2 3">
    <name type="scientific">Sphingosinicella microcystinivorans</name>
    <dbReference type="NCBI Taxonomy" id="335406"/>
    <lineage>
        <taxon>Bacteria</taxon>
        <taxon>Pseudomonadati</taxon>
        <taxon>Pseudomonadota</taxon>
        <taxon>Alphaproteobacteria</taxon>
        <taxon>Sphingomonadales</taxon>
        <taxon>Sphingosinicellaceae</taxon>
        <taxon>Sphingosinicella</taxon>
    </lineage>
</organism>